<dbReference type="InterPro" id="IPR000515">
    <property type="entry name" value="MetI-like"/>
</dbReference>
<dbReference type="AlphaFoldDB" id="A0A3D3TIN9"/>
<feature type="transmembrane region" description="Helical" evidence="9">
    <location>
        <begin position="415"/>
        <end position="439"/>
    </location>
</feature>
<dbReference type="GO" id="GO:1990060">
    <property type="term" value="C:maltose transport complex"/>
    <property type="evidence" value="ECO:0007669"/>
    <property type="project" value="TreeGrafter"/>
</dbReference>
<keyword evidence="3 9" id="KW-0813">Transport</keyword>
<reference evidence="11 12" key="1">
    <citation type="journal article" date="2018" name="Nat. Biotechnol.">
        <title>A standardized bacterial taxonomy based on genome phylogeny substantially revises the tree of life.</title>
        <authorList>
            <person name="Parks D.H."/>
            <person name="Chuvochina M."/>
            <person name="Waite D.W."/>
            <person name="Rinke C."/>
            <person name="Skarshewski A."/>
            <person name="Chaumeil P.A."/>
            <person name="Hugenholtz P."/>
        </authorList>
    </citation>
    <scope>NUCLEOTIDE SEQUENCE [LARGE SCALE GENOMIC DNA]</scope>
    <source>
        <strain evidence="11">UBA9905</strain>
    </source>
</reference>
<sequence length="643" mass="71559">GVGYSVDTSGLVYNKQLIREEDIPKTWEDFFLVAEELTLRDSSGKIVQYGTLINPKDMWFNYPIIKEYGGYYFGVLPDGSCNPYDVGLDNEGMLAYVEKIKDLQSKGLTLTNPNATESHISAEFANGRVAMILYGLWNASIYKSMGIDYGISPLPVGKNGKVSKPLATVQGFVINRFTNDLDATKSFLEFILKDENQQRLIEAGNRGDRKTGERNPTNISVINSKYIQKDTVLSSLSNIGYDCEPFPNVPEGPIWYNYTSTALRAIFYGDTSGNEVDAQEKLIELADRIRADVALINEIPEKIDIQASHVLIFAATLAGFIAAMVLLRRATKRNISQISPLDRTEKLGTKNTMIAWAMLLPLVLLLLVFYVFPIFHNIYLSLTNYSGVNLRDYGIVGLTNYREIFTSGIGGLVSMLIWTVTFAFMVVTISFIVGTALAVTLDKVGITVAKVYKMIFILPWVVPSVITLLMWRGMLEDQGLVNQILSLFGINSVPWLSHSLAARASSIIVMSWFSFPYFMVISSGILKSIPKDYFEVARIAGAGRLYIFFKITIPLIIRAIFPMLVMSFIMQFNQFGVYLLTQGGPPGSRLGSPGATDLLITYVFNTAFNTKRYSLAAAYSVIAFCFVAVFAVVSLRIANRKSY</sequence>
<gene>
    <name evidence="11" type="ORF">DIT26_00245</name>
</gene>
<dbReference type="PROSITE" id="PS50928">
    <property type="entry name" value="ABC_TM1"/>
    <property type="match status" value="1"/>
</dbReference>
<dbReference type="SUPFAM" id="SSF161098">
    <property type="entry name" value="MetI-like"/>
    <property type="match status" value="1"/>
</dbReference>
<evidence type="ECO:0000313" key="11">
    <source>
        <dbReference type="EMBL" id="HCO69014.1"/>
    </source>
</evidence>
<dbReference type="Gene3D" id="1.20.58.370">
    <property type="entry name" value="MalF N-terminal region-like"/>
    <property type="match status" value="1"/>
</dbReference>
<keyword evidence="8 9" id="KW-0472">Membrane</keyword>
<evidence type="ECO:0000256" key="8">
    <source>
        <dbReference type="ARBA" id="ARBA00023136"/>
    </source>
</evidence>
<feature type="transmembrane region" description="Helical" evidence="9">
    <location>
        <begin position="504"/>
        <end position="526"/>
    </location>
</feature>
<dbReference type="Gene3D" id="1.10.3720.10">
    <property type="entry name" value="MetI-like"/>
    <property type="match status" value="1"/>
</dbReference>
<dbReference type="CDD" id="cd06261">
    <property type="entry name" value="TM_PBP2"/>
    <property type="match status" value="1"/>
</dbReference>
<feature type="transmembrane region" description="Helical" evidence="9">
    <location>
        <begin position="616"/>
        <end position="638"/>
    </location>
</feature>
<protein>
    <recommendedName>
        <fullName evidence="10">ABC transmembrane type-1 domain-containing protein</fullName>
    </recommendedName>
</protein>
<accession>A0A3D3TIN9</accession>
<keyword evidence="7 9" id="KW-1133">Transmembrane helix</keyword>
<feature type="transmembrane region" description="Helical" evidence="9">
    <location>
        <begin position="547"/>
        <end position="570"/>
    </location>
</feature>
<feature type="transmembrane region" description="Helical" evidence="9">
    <location>
        <begin position="451"/>
        <end position="471"/>
    </location>
</feature>
<dbReference type="Pfam" id="PF01547">
    <property type="entry name" value="SBP_bac_1"/>
    <property type="match status" value="1"/>
</dbReference>
<name>A0A3D3TIN9_9BACT</name>
<feature type="non-terminal residue" evidence="11">
    <location>
        <position position="1"/>
    </location>
</feature>
<comment type="subcellular location">
    <subcellularLocation>
        <location evidence="1 9">Cell membrane</location>
        <topology evidence="1 9">Multi-pass membrane protein</topology>
    </subcellularLocation>
</comment>
<proteinExistence type="inferred from homology"/>
<dbReference type="InterPro" id="IPR006059">
    <property type="entry name" value="SBP"/>
</dbReference>
<feature type="domain" description="ABC transmembrane type-1" evidence="10">
    <location>
        <begin position="416"/>
        <end position="634"/>
    </location>
</feature>
<keyword evidence="4" id="KW-1003">Cell membrane</keyword>
<evidence type="ECO:0000256" key="3">
    <source>
        <dbReference type="ARBA" id="ARBA00022448"/>
    </source>
</evidence>
<dbReference type="GO" id="GO:0042956">
    <property type="term" value="P:maltodextrin transmembrane transport"/>
    <property type="evidence" value="ECO:0007669"/>
    <property type="project" value="TreeGrafter"/>
</dbReference>
<evidence type="ECO:0000256" key="5">
    <source>
        <dbReference type="ARBA" id="ARBA00022597"/>
    </source>
</evidence>
<dbReference type="SUPFAM" id="SSF160964">
    <property type="entry name" value="MalF N-terminal region-like"/>
    <property type="match status" value="1"/>
</dbReference>
<dbReference type="Gene3D" id="3.40.190.10">
    <property type="entry name" value="Periplasmic binding protein-like II"/>
    <property type="match status" value="1"/>
</dbReference>
<evidence type="ECO:0000259" key="10">
    <source>
        <dbReference type="PROSITE" id="PS50928"/>
    </source>
</evidence>
<evidence type="ECO:0000256" key="9">
    <source>
        <dbReference type="RuleBase" id="RU363032"/>
    </source>
</evidence>
<comment type="similarity">
    <text evidence="2">Belongs to the binding-protein-dependent transport system permease family. MalFG subfamily.</text>
</comment>
<dbReference type="PANTHER" id="PTHR47314:SF1">
    <property type="entry name" value="MALTOSE_MALTODEXTRIN TRANSPORT SYSTEM PERMEASE PROTEIN MALF"/>
    <property type="match status" value="1"/>
</dbReference>
<dbReference type="Pfam" id="PF00528">
    <property type="entry name" value="BPD_transp_1"/>
    <property type="match status" value="1"/>
</dbReference>
<evidence type="ECO:0000256" key="7">
    <source>
        <dbReference type="ARBA" id="ARBA00022989"/>
    </source>
</evidence>
<comment type="caution">
    <text evidence="11">The sequence shown here is derived from an EMBL/GenBank/DDBJ whole genome shotgun (WGS) entry which is preliminary data.</text>
</comment>
<evidence type="ECO:0000256" key="6">
    <source>
        <dbReference type="ARBA" id="ARBA00022692"/>
    </source>
</evidence>
<dbReference type="Proteomes" id="UP000264215">
    <property type="component" value="Unassembled WGS sequence"/>
</dbReference>
<dbReference type="GO" id="GO:0015423">
    <property type="term" value="F:ABC-type maltose transporter activity"/>
    <property type="evidence" value="ECO:0007669"/>
    <property type="project" value="TreeGrafter"/>
</dbReference>
<keyword evidence="6 9" id="KW-0812">Transmembrane</keyword>
<dbReference type="PANTHER" id="PTHR47314">
    <property type="entry name" value="MALTOSE/MALTODEXTRIN TRANSPORT SYSTEM PERMEASE PROTEIN MALF"/>
    <property type="match status" value="1"/>
</dbReference>
<evidence type="ECO:0000313" key="12">
    <source>
        <dbReference type="Proteomes" id="UP000264215"/>
    </source>
</evidence>
<feature type="transmembrane region" description="Helical" evidence="9">
    <location>
        <begin position="307"/>
        <end position="327"/>
    </location>
</feature>
<dbReference type="InterPro" id="IPR035277">
    <property type="entry name" value="MalF_N"/>
</dbReference>
<organism evidence="11 12">
    <name type="scientific">Mesotoga infera</name>
    <dbReference type="NCBI Taxonomy" id="1236046"/>
    <lineage>
        <taxon>Bacteria</taxon>
        <taxon>Thermotogati</taxon>
        <taxon>Thermotogota</taxon>
        <taxon>Thermotogae</taxon>
        <taxon>Kosmotogales</taxon>
        <taxon>Kosmotogaceae</taxon>
        <taxon>Mesotoga</taxon>
    </lineage>
</organism>
<dbReference type="EMBL" id="DQBS01000005">
    <property type="protein sequence ID" value="HCO69014.1"/>
    <property type="molecule type" value="Genomic_DNA"/>
</dbReference>
<evidence type="ECO:0000256" key="2">
    <source>
        <dbReference type="ARBA" id="ARBA00009047"/>
    </source>
</evidence>
<keyword evidence="5" id="KW-0762">Sugar transport</keyword>
<dbReference type="SUPFAM" id="SSF53850">
    <property type="entry name" value="Periplasmic binding protein-like II"/>
    <property type="match status" value="1"/>
</dbReference>
<feature type="transmembrane region" description="Helical" evidence="9">
    <location>
        <begin position="353"/>
        <end position="375"/>
    </location>
</feature>
<evidence type="ECO:0000256" key="1">
    <source>
        <dbReference type="ARBA" id="ARBA00004651"/>
    </source>
</evidence>
<dbReference type="InterPro" id="IPR035906">
    <property type="entry name" value="MetI-like_sf"/>
</dbReference>
<evidence type="ECO:0000256" key="4">
    <source>
        <dbReference type="ARBA" id="ARBA00022475"/>
    </source>
</evidence>